<gene>
    <name evidence="2" type="ORF">I5731_04590</name>
</gene>
<evidence type="ECO:0000313" key="2">
    <source>
        <dbReference type="EMBL" id="MBH0237091.1"/>
    </source>
</evidence>
<dbReference type="Proteomes" id="UP000631694">
    <property type="component" value="Unassembled WGS sequence"/>
</dbReference>
<sequence length="107" mass="11271">MKALLSLAVLAGAAGLAACVGADAGGPPQIGSAGCAAIEAAVGPGSVWYGGFHGQRERASFYDDDLQTIRQRRCFQSEPECRAWLYDLQSRYSANVYSAICRQGVPT</sequence>
<keyword evidence="1" id="KW-0732">Signal</keyword>
<protein>
    <submittedName>
        <fullName evidence="2">Uncharacterized protein</fullName>
    </submittedName>
</protein>
<feature type="chain" id="PRO_5037737460" evidence="1">
    <location>
        <begin position="25"/>
        <end position="107"/>
    </location>
</feature>
<keyword evidence="3" id="KW-1185">Reference proteome</keyword>
<dbReference type="EMBL" id="JADZLT010000041">
    <property type="protein sequence ID" value="MBH0237091.1"/>
    <property type="molecule type" value="Genomic_DNA"/>
</dbReference>
<reference evidence="2" key="1">
    <citation type="submission" date="2020-12" db="EMBL/GenBank/DDBJ databases">
        <title>Methylobrevis albus sp. nov., isolated from fresh water lack sediment.</title>
        <authorList>
            <person name="Zou Q."/>
        </authorList>
    </citation>
    <scope>NUCLEOTIDE SEQUENCE</scope>
    <source>
        <strain evidence="2">L22</strain>
    </source>
</reference>
<evidence type="ECO:0000313" key="3">
    <source>
        <dbReference type="Proteomes" id="UP000631694"/>
    </source>
</evidence>
<proteinExistence type="predicted"/>
<dbReference type="RefSeq" id="WP_197310194.1">
    <property type="nucleotide sequence ID" value="NZ_JADZLT010000041.1"/>
</dbReference>
<feature type="signal peptide" evidence="1">
    <location>
        <begin position="1"/>
        <end position="24"/>
    </location>
</feature>
<dbReference type="AlphaFoldDB" id="A0A931I0N4"/>
<dbReference type="PROSITE" id="PS51257">
    <property type="entry name" value="PROKAR_LIPOPROTEIN"/>
    <property type="match status" value="1"/>
</dbReference>
<comment type="caution">
    <text evidence="2">The sequence shown here is derived from an EMBL/GenBank/DDBJ whole genome shotgun (WGS) entry which is preliminary data.</text>
</comment>
<name>A0A931I0N4_9HYPH</name>
<organism evidence="2 3">
    <name type="scientific">Methylobrevis albus</name>
    <dbReference type="NCBI Taxonomy" id="2793297"/>
    <lineage>
        <taxon>Bacteria</taxon>
        <taxon>Pseudomonadati</taxon>
        <taxon>Pseudomonadota</taxon>
        <taxon>Alphaproteobacteria</taxon>
        <taxon>Hyphomicrobiales</taxon>
        <taxon>Pleomorphomonadaceae</taxon>
        <taxon>Methylobrevis</taxon>
    </lineage>
</organism>
<evidence type="ECO:0000256" key="1">
    <source>
        <dbReference type="SAM" id="SignalP"/>
    </source>
</evidence>
<accession>A0A931I0N4</accession>